<accession>A0A1G2BH84</accession>
<organism evidence="2 3">
    <name type="scientific">Candidatus Kerfeldbacteria bacterium RIFOXYB2_FULL_38_14</name>
    <dbReference type="NCBI Taxonomy" id="1798547"/>
    <lineage>
        <taxon>Bacteria</taxon>
        <taxon>Candidatus Kerfeldiibacteriota</taxon>
    </lineage>
</organism>
<dbReference type="EMBL" id="MHKI01000006">
    <property type="protein sequence ID" value="OGY87650.1"/>
    <property type="molecule type" value="Genomic_DNA"/>
</dbReference>
<gene>
    <name evidence="2" type="ORF">A2319_04335</name>
</gene>
<evidence type="ECO:0000313" key="2">
    <source>
        <dbReference type="EMBL" id="OGY87650.1"/>
    </source>
</evidence>
<protein>
    <submittedName>
        <fullName evidence="2">Uncharacterized protein</fullName>
    </submittedName>
</protein>
<evidence type="ECO:0000313" key="3">
    <source>
        <dbReference type="Proteomes" id="UP000176420"/>
    </source>
</evidence>
<dbReference type="AlphaFoldDB" id="A0A1G2BH84"/>
<proteinExistence type="predicted"/>
<reference evidence="2 3" key="1">
    <citation type="journal article" date="2016" name="Nat. Commun.">
        <title>Thousands of microbial genomes shed light on interconnected biogeochemical processes in an aquifer system.</title>
        <authorList>
            <person name="Anantharaman K."/>
            <person name="Brown C.T."/>
            <person name="Hug L.A."/>
            <person name="Sharon I."/>
            <person name="Castelle C.J."/>
            <person name="Probst A.J."/>
            <person name="Thomas B.C."/>
            <person name="Singh A."/>
            <person name="Wilkins M.J."/>
            <person name="Karaoz U."/>
            <person name="Brodie E.L."/>
            <person name="Williams K.H."/>
            <person name="Hubbard S.S."/>
            <person name="Banfield J.F."/>
        </authorList>
    </citation>
    <scope>NUCLEOTIDE SEQUENCE [LARGE SCALE GENOMIC DNA]</scope>
</reference>
<dbReference type="Proteomes" id="UP000176420">
    <property type="component" value="Unassembled WGS sequence"/>
</dbReference>
<name>A0A1G2BH84_9BACT</name>
<sequence>MNNSRNRGENRGRGKRKPPHPERTQPTPERGSSLENAINVENVAIANQQLFNDLEKTMSFLGLAASGSKEPEYLVHSAAYETWLDISTQVNDQALMLQSAELLAASVWTSEQQQTAERLVVTTAPFAVQLRTVMDSYAAVNPQMQNPQIITHFCSQQLTPEVPSAIAQAQTHDGAVADVHSPTVFGLFARLAKRLQTEKLKEKKNEKLRQSLQAWEFSQSAQIPASITLYDPMNHKNSDTVEHWYALAKKEVQNGVTLEAKGAAMQPLKLSRKQTERLLGELEFRRYQLELPPMAEKNRELLTAYETLERFISSTLVYYDANQPELLAGIDLFSQRPKDAEAIFESLEVLKNHDAHTLRLFVEMCGHNLTPGGKKVSRFFGSALHVMLYNTQKTLNSLPATKAEKAGKHTAMKALFAELFITEKLDEADRKQLSARGLEFLAKQAAENFPAAMAAHVDAARARDKELDPEAEKKAMAQIVAVMLGGLTAGAVAKKYARDTIFQELTRMKASVEQQDAEGQRLLEALDKYATEPLVIMDMLAKAEPAILRQGPLKARLAEVFVGENATYLPMLQQLCEQRNVIVAEALLDRLPIMNLDKGKLGSYIPAGIATICTLDREIKTTWNIFGFLDDRLDAKRDNFKHTIERLLEVICHRLRITKDELLLYADETQKKVLQKFLPTQEERSPRLTLQDIVVDHYHLFNADDFNELKNNTEAVYTKISASVQDGSCSREIYWHLAHLFSISNDAWFDMLSSDFLKSQAKEILMAALAIDGRGNKRGLNFVDMILKLFVGVMPLEQRMEVLHIVQIRLAGEKNVFIQFNEKGDITERLDLNAVRKESLQFYQEHNLQELSAALPQEIKLSAENKLRILEAQAEGYDCAMIMAPTELQSGNILKLLDECATKPVNGLSKDDQYTAPYIYDKDVTLKAKTQNRPKKKAYLILYKSNGVEPETRDKTFDECDAIFQAKNAEYQAQGKQMRIVGFTTPEYLLAQRKACEEHKDHRFDAYSGPAQSQWTGLLDSKTPSGSVNAYWNPSDHQVDVYWNRSMSSDVGLGARSAVIIELEI</sequence>
<feature type="compositionally biased region" description="Basic and acidic residues" evidence="1">
    <location>
        <begin position="1"/>
        <end position="12"/>
    </location>
</feature>
<evidence type="ECO:0000256" key="1">
    <source>
        <dbReference type="SAM" id="MobiDB-lite"/>
    </source>
</evidence>
<comment type="caution">
    <text evidence="2">The sequence shown here is derived from an EMBL/GenBank/DDBJ whole genome shotgun (WGS) entry which is preliminary data.</text>
</comment>
<feature type="region of interest" description="Disordered" evidence="1">
    <location>
        <begin position="1"/>
        <end position="33"/>
    </location>
</feature>